<dbReference type="InterPro" id="IPR006222">
    <property type="entry name" value="GCVT_N"/>
</dbReference>
<dbReference type="InterPro" id="IPR045179">
    <property type="entry name" value="YgfZ/GcvT"/>
</dbReference>
<evidence type="ECO:0000313" key="5">
    <source>
        <dbReference type="Proteomes" id="UP000431269"/>
    </source>
</evidence>
<dbReference type="PIRSF" id="PIRSF006487">
    <property type="entry name" value="GcvT"/>
    <property type="match status" value="1"/>
</dbReference>
<accession>A0A6I6MKA5</accession>
<dbReference type="InterPro" id="IPR027266">
    <property type="entry name" value="TrmE/GcvT-like"/>
</dbReference>
<reference evidence="5" key="1">
    <citation type="submission" date="2019-12" db="EMBL/GenBank/DDBJ databases">
        <title>Complete genome of Terracaulis silvestris 0127_4.</title>
        <authorList>
            <person name="Vieira S."/>
            <person name="Riedel T."/>
            <person name="Sproer C."/>
            <person name="Pascual J."/>
            <person name="Boedeker C."/>
            <person name="Overmann J."/>
        </authorList>
    </citation>
    <scope>NUCLEOTIDE SEQUENCE [LARGE SCALE GENOMIC DNA]</scope>
    <source>
        <strain evidence="5">0127_4</strain>
    </source>
</reference>
<dbReference type="PANTHER" id="PTHR22602:SF0">
    <property type="entry name" value="TRANSFERASE CAF17, MITOCHONDRIAL-RELATED"/>
    <property type="match status" value="1"/>
</dbReference>
<dbReference type="InterPro" id="IPR017703">
    <property type="entry name" value="YgfZ/GCV_T_CS"/>
</dbReference>
<dbReference type="NCBIfam" id="TIGR03317">
    <property type="entry name" value="ygfZ_signature"/>
    <property type="match status" value="1"/>
</dbReference>
<evidence type="ECO:0000259" key="3">
    <source>
        <dbReference type="Pfam" id="PF25455"/>
    </source>
</evidence>
<dbReference type="Pfam" id="PF25455">
    <property type="entry name" value="Beta-barrel_CAF17_C"/>
    <property type="match status" value="1"/>
</dbReference>
<dbReference type="Pfam" id="PF01571">
    <property type="entry name" value="GCV_T"/>
    <property type="match status" value="1"/>
</dbReference>
<dbReference type="GO" id="GO:0016226">
    <property type="term" value="P:iron-sulfur cluster assembly"/>
    <property type="evidence" value="ECO:0007669"/>
    <property type="project" value="TreeGrafter"/>
</dbReference>
<evidence type="ECO:0000256" key="1">
    <source>
        <dbReference type="ARBA" id="ARBA00022946"/>
    </source>
</evidence>
<keyword evidence="5" id="KW-1185">Reference proteome</keyword>
<evidence type="ECO:0000259" key="2">
    <source>
        <dbReference type="Pfam" id="PF01571"/>
    </source>
</evidence>
<feature type="domain" description="GCVT N-terminal" evidence="2">
    <location>
        <begin position="12"/>
        <end position="102"/>
    </location>
</feature>
<dbReference type="AlphaFoldDB" id="A0A6I6MKA5"/>
<dbReference type="InterPro" id="IPR057460">
    <property type="entry name" value="CAF17_C"/>
</dbReference>
<dbReference type="Gene3D" id="3.30.1360.120">
    <property type="entry name" value="Probable tRNA modification gtpase trme, domain 1"/>
    <property type="match status" value="2"/>
</dbReference>
<dbReference type="EMBL" id="CP047045">
    <property type="protein sequence ID" value="QGZ95735.1"/>
    <property type="molecule type" value="Genomic_DNA"/>
</dbReference>
<protein>
    <submittedName>
        <fullName evidence="4">Putative global regulator</fullName>
    </submittedName>
</protein>
<dbReference type="KEGG" id="tsv:DSM104635_02586"/>
<keyword evidence="1" id="KW-0809">Transit peptide</keyword>
<organism evidence="4 5">
    <name type="scientific">Terricaulis silvestris</name>
    <dbReference type="NCBI Taxonomy" id="2686094"/>
    <lineage>
        <taxon>Bacteria</taxon>
        <taxon>Pseudomonadati</taxon>
        <taxon>Pseudomonadota</taxon>
        <taxon>Alphaproteobacteria</taxon>
        <taxon>Caulobacterales</taxon>
        <taxon>Caulobacteraceae</taxon>
        <taxon>Terricaulis</taxon>
    </lineage>
</organism>
<feature type="domain" description="CAF17 C-terminal" evidence="3">
    <location>
        <begin position="194"/>
        <end position="265"/>
    </location>
</feature>
<dbReference type="SUPFAM" id="SSF103025">
    <property type="entry name" value="Folate-binding domain"/>
    <property type="match status" value="1"/>
</dbReference>
<proteinExistence type="predicted"/>
<dbReference type="RefSeq" id="WP_158766573.1">
    <property type="nucleotide sequence ID" value="NZ_CP047045.1"/>
</dbReference>
<name>A0A6I6MKA5_9CAUL</name>
<gene>
    <name evidence="4" type="ORF">DSM104635_02586</name>
</gene>
<evidence type="ECO:0000313" key="4">
    <source>
        <dbReference type="EMBL" id="QGZ95735.1"/>
    </source>
</evidence>
<dbReference type="Proteomes" id="UP000431269">
    <property type="component" value="Chromosome"/>
</dbReference>
<dbReference type="PANTHER" id="PTHR22602">
    <property type="entry name" value="TRANSFERASE CAF17, MITOCHONDRIAL-RELATED"/>
    <property type="match status" value="1"/>
</dbReference>
<sequence length="273" mass="29562">MTGPTRLDRALIRISGPDARNFLNNLLTQSLDHLVWPGLRYGALLTPQGKVIADMMIWAAGDDAVVLDADPSRGADLLRRLTMYKLRSQVEIADVSDKHNVLVADDVFGEAQLDPRLPALGWRALSAIRSPDGAAAYESKRIALGVPDLARDAGLDEVFAGEALLDELNGIDFQKGCFVGQENVSRMKRRATTRKKFCPVVFEGEALAPTTPVLAGQAQIGTIRTGASRRAIALLRLDRALEAAQTGKILTAGGRVIRLDPPAWLILPQRDPA</sequence>